<evidence type="ECO:0000256" key="1">
    <source>
        <dbReference type="ARBA" id="ARBA00022729"/>
    </source>
</evidence>
<organism evidence="5 6">
    <name type="scientific">Bacillus rhizoplanae</name>
    <dbReference type="NCBI Taxonomy" id="2880966"/>
    <lineage>
        <taxon>Bacteria</taxon>
        <taxon>Bacillati</taxon>
        <taxon>Bacillota</taxon>
        <taxon>Bacilli</taxon>
        <taxon>Bacillales</taxon>
        <taxon>Bacillaceae</taxon>
        <taxon>Bacillus</taxon>
    </lineage>
</organism>
<dbReference type="Proteomes" id="UP000789423">
    <property type="component" value="Unassembled WGS sequence"/>
</dbReference>
<evidence type="ECO:0000313" key="6">
    <source>
        <dbReference type="Proteomes" id="UP000789423"/>
    </source>
</evidence>
<dbReference type="InterPro" id="IPR036907">
    <property type="entry name" value="5'-Nucleotdase_C_sf"/>
</dbReference>
<dbReference type="InterPro" id="IPR004843">
    <property type="entry name" value="Calcineurin-like_PHP"/>
</dbReference>
<sequence length="513" mass="57068">MINFILCIPFLISITLSSFFPTSEPSELQVQIIGLNDLHGQINTTTMLHGQPAGRADYIATYIKSYREKFPHTLLVHAGDMIGGSPPISALFQDEPTIEFLNMLKFDVGTVGNHEFDEGIDELKRLIDGGFHPKTGMFPGSSFPYVCANVVATNTNEPLFPPYAIKWINGIPIAFIGIVTKDTPFLTMHNDVSAVTFLDEATAVQTYVRELQQKGIHAIIVLAHLAGKTTGGITYGPLADLASKLDDDVDVLFGGHNHSYMNGYVNGKLLVEAYSYGRALANVQLTIDRKTKDITKKTAKIIPTYHNQIQPNPIIQAWLQRYQTKIAPLTEQILGKSVHELTRDQNRNGESDLGALLAASQRQAMQADIAFVNPGSIRHDLPAGSITWENTFLIQPFENKLIKMDLTGREIRSALYEQWTDEIRMLQVSGIRYTWKENKLISITLENGELLEDDATYSVVVNSFLANGGDKFTIFQKGRNRVEGPTDQEAFANFIRSTPSLESIQANHIQKLD</sequence>
<dbReference type="PANTHER" id="PTHR11575:SF24">
    <property type="entry name" value="5'-NUCLEOTIDASE"/>
    <property type="match status" value="1"/>
</dbReference>
<gene>
    <name evidence="5" type="primary">yhcR_2</name>
    <name evidence="5" type="ORF">BACCIP111899_00864</name>
</gene>
<dbReference type="SUPFAM" id="SSF56300">
    <property type="entry name" value="Metallo-dependent phosphatases"/>
    <property type="match status" value="1"/>
</dbReference>
<dbReference type="GO" id="GO:0004519">
    <property type="term" value="F:endonuclease activity"/>
    <property type="evidence" value="ECO:0007669"/>
    <property type="project" value="UniProtKB-KW"/>
</dbReference>
<keyword evidence="1" id="KW-0732">Signal</keyword>
<evidence type="ECO:0000313" key="5">
    <source>
        <dbReference type="EMBL" id="CAG9611692.1"/>
    </source>
</evidence>
<keyword evidence="6" id="KW-1185">Reference proteome</keyword>
<evidence type="ECO:0000259" key="3">
    <source>
        <dbReference type="Pfam" id="PF00149"/>
    </source>
</evidence>
<dbReference type="PANTHER" id="PTHR11575">
    <property type="entry name" value="5'-NUCLEOTIDASE-RELATED"/>
    <property type="match status" value="1"/>
</dbReference>
<evidence type="ECO:0000259" key="4">
    <source>
        <dbReference type="Pfam" id="PF02872"/>
    </source>
</evidence>
<dbReference type="Pfam" id="PF00149">
    <property type="entry name" value="Metallophos"/>
    <property type="match status" value="1"/>
</dbReference>
<feature type="domain" description="Calcineurin-like phosphoesterase" evidence="3">
    <location>
        <begin position="32"/>
        <end position="260"/>
    </location>
</feature>
<dbReference type="PRINTS" id="PR01607">
    <property type="entry name" value="APYRASEFAMLY"/>
</dbReference>
<dbReference type="InterPro" id="IPR008334">
    <property type="entry name" value="5'-Nucleotdase_C"/>
</dbReference>
<accession>A0ABN7ZS40</accession>
<protein>
    <submittedName>
        <fullName evidence="5">Endonuclease YhcR</fullName>
        <ecNumber evidence="5">3.1.31.-</ecNumber>
    </submittedName>
</protein>
<dbReference type="Gene3D" id="3.90.780.10">
    <property type="entry name" value="5'-Nucleotidase, C-terminal domain"/>
    <property type="match status" value="1"/>
</dbReference>
<dbReference type="EMBL" id="CAKJTI010000003">
    <property type="protein sequence ID" value="CAG9611692.1"/>
    <property type="molecule type" value="Genomic_DNA"/>
</dbReference>
<keyword evidence="5" id="KW-0540">Nuclease</keyword>
<keyword evidence="5" id="KW-0255">Endonuclease</keyword>
<dbReference type="GO" id="GO:0016787">
    <property type="term" value="F:hydrolase activity"/>
    <property type="evidence" value="ECO:0007669"/>
    <property type="project" value="UniProtKB-KW"/>
</dbReference>
<comment type="similarity">
    <text evidence="2">Belongs to the 5'-nucleotidase family.</text>
</comment>
<reference evidence="5 6" key="1">
    <citation type="submission" date="2021-10" db="EMBL/GenBank/DDBJ databases">
        <authorList>
            <person name="Criscuolo A."/>
        </authorList>
    </citation>
    <scope>NUCLEOTIDE SEQUENCE [LARGE SCALE GENOMIC DNA]</scope>
    <source>
        <strain evidence="6">CIP 111899</strain>
    </source>
</reference>
<proteinExistence type="inferred from homology"/>
<dbReference type="Gene3D" id="3.60.21.10">
    <property type="match status" value="1"/>
</dbReference>
<dbReference type="PROSITE" id="PS00786">
    <property type="entry name" value="5_NUCLEOTIDASE_2"/>
    <property type="match status" value="1"/>
</dbReference>
<evidence type="ECO:0000256" key="2">
    <source>
        <dbReference type="RuleBase" id="RU362119"/>
    </source>
</evidence>
<keyword evidence="2 5" id="KW-0378">Hydrolase</keyword>
<dbReference type="InterPro" id="IPR006146">
    <property type="entry name" value="5'-Nucleotdase_CS"/>
</dbReference>
<dbReference type="InterPro" id="IPR029052">
    <property type="entry name" value="Metallo-depent_PP-like"/>
</dbReference>
<feature type="domain" description="5'-Nucleotidase C-terminal" evidence="4">
    <location>
        <begin position="339"/>
        <end position="476"/>
    </location>
</feature>
<comment type="caution">
    <text evidence="5">The sequence shown here is derived from an EMBL/GenBank/DDBJ whole genome shotgun (WGS) entry which is preliminary data.</text>
</comment>
<keyword evidence="2" id="KW-0547">Nucleotide-binding</keyword>
<dbReference type="Pfam" id="PF02872">
    <property type="entry name" value="5_nucleotid_C"/>
    <property type="match status" value="1"/>
</dbReference>
<dbReference type="SUPFAM" id="SSF55816">
    <property type="entry name" value="5'-nucleotidase (syn. UDP-sugar hydrolase), C-terminal domain"/>
    <property type="match status" value="1"/>
</dbReference>
<dbReference type="RefSeq" id="WP_230573955.1">
    <property type="nucleotide sequence ID" value="NZ_CAKJTI010000003.1"/>
</dbReference>
<name>A0ABN7ZS40_9BACI</name>
<dbReference type="EC" id="3.1.31.-" evidence="5"/>
<dbReference type="InterPro" id="IPR006179">
    <property type="entry name" value="5_nucleotidase/apyrase"/>
</dbReference>